<dbReference type="GO" id="GO:0050661">
    <property type="term" value="F:NADP binding"/>
    <property type="evidence" value="ECO:0007669"/>
    <property type="project" value="TreeGrafter"/>
</dbReference>
<organism evidence="7 8">
    <name type="scientific">Amylocarpus encephaloides</name>
    <dbReference type="NCBI Taxonomy" id="45428"/>
    <lineage>
        <taxon>Eukaryota</taxon>
        <taxon>Fungi</taxon>
        <taxon>Dikarya</taxon>
        <taxon>Ascomycota</taxon>
        <taxon>Pezizomycotina</taxon>
        <taxon>Leotiomycetes</taxon>
        <taxon>Helotiales</taxon>
        <taxon>Helotiales incertae sedis</taxon>
        <taxon>Amylocarpus</taxon>
    </lineage>
</organism>
<evidence type="ECO:0000256" key="4">
    <source>
        <dbReference type="SAM" id="MobiDB-lite"/>
    </source>
</evidence>
<evidence type="ECO:0000259" key="5">
    <source>
        <dbReference type="Pfam" id="PF02558"/>
    </source>
</evidence>
<comment type="caution">
    <text evidence="7">The sequence shown here is derived from an EMBL/GenBank/DDBJ whole genome shotgun (WGS) entry which is preliminary data.</text>
</comment>
<dbReference type="GO" id="GO:0005739">
    <property type="term" value="C:mitochondrion"/>
    <property type="evidence" value="ECO:0007669"/>
    <property type="project" value="TreeGrafter"/>
</dbReference>
<keyword evidence="3" id="KW-0560">Oxidoreductase</keyword>
<feature type="domain" description="Ketopantoate reductase C-terminal" evidence="6">
    <location>
        <begin position="401"/>
        <end position="533"/>
    </location>
</feature>
<evidence type="ECO:0000313" key="7">
    <source>
        <dbReference type="EMBL" id="KAG9229161.1"/>
    </source>
</evidence>
<dbReference type="InterPro" id="IPR013328">
    <property type="entry name" value="6PGD_dom2"/>
</dbReference>
<dbReference type="PANTHER" id="PTHR43765">
    <property type="entry name" value="2-DEHYDROPANTOATE 2-REDUCTASE-RELATED"/>
    <property type="match status" value="1"/>
</dbReference>
<dbReference type="InterPro" id="IPR013332">
    <property type="entry name" value="KPR_N"/>
</dbReference>
<protein>
    <submittedName>
        <fullName evidence="7">Ketopantoate reductase PanE/ApbA C terminal-domain-containing protein</fullName>
    </submittedName>
</protein>
<dbReference type="GO" id="GO:0008677">
    <property type="term" value="F:2-dehydropantoate 2-reductase activity"/>
    <property type="evidence" value="ECO:0007669"/>
    <property type="project" value="TreeGrafter"/>
</dbReference>
<name>A0A9P7Y8S2_9HELO</name>
<accession>A0A9P7Y8S2</accession>
<keyword evidence="8" id="KW-1185">Reference proteome</keyword>
<sequence>MKGGDGIILPHERHLRRGYSWQATQGAIADPHQDIPFIDGFPERLIREGLPGRLKRESIRKWEFPVPPILFEEINRRPTSPAPLSVEPTVEDVKTKEEITESQSIDENVETDRGRTLQPAPKLNHPALETTDKKEPVDISIGSWTNTEQKKAVTIEAKTSPTVEAHLLSRKRSRTIHVLGSGPVSKYIAHSLAKQPYSAQVALLPHSPHLMKMWQSEGAAIKVISRGKINIQSGFLVEPSWDYSYTRGTTNRGSHPLGVIDNMIVATDLSATIPALMAVRNRIRPSSAICFMQDTLGIIDEVNSKIFPDPVRRPNYVMANITHKIQATGMNFTIIEREIGFVSFTAIPQSVRIQEQQKKLQQVDSYPLIRRMDAQWGPLRHITRSLARVPELHTESLRRPDFIKRQLERMIVSSVIGPLTVMFDCSNDQLLYNYHVSQALKLLLEEIIHIIRHLPELSQLPRKQQLLNTHPLHSMVISAIKKTGTNVSPMLQAVRKGRRTGIEFYNGYFVRRARELGLPCSQNEMMISLVEGKKRVIDQEKSAYIPICNQYSGA</sequence>
<dbReference type="Proteomes" id="UP000824998">
    <property type="component" value="Unassembled WGS sequence"/>
</dbReference>
<keyword evidence="2" id="KW-0521">NADP</keyword>
<gene>
    <name evidence="7" type="ORF">BJ875DRAFT_207827</name>
</gene>
<reference evidence="7" key="1">
    <citation type="journal article" date="2021" name="IMA Fungus">
        <title>Genomic characterization of three marine fungi, including Emericellopsis atlantica sp. nov. with signatures of a generalist lifestyle and marine biomass degradation.</title>
        <authorList>
            <person name="Hagestad O.C."/>
            <person name="Hou L."/>
            <person name="Andersen J.H."/>
            <person name="Hansen E.H."/>
            <person name="Altermark B."/>
            <person name="Li C."/>
            <person name="Kuhnert E."/>
            <person name="Cox R.J."/>
            <person name="Crous P.W."/>
            <person name="Spatafora J.W."/>
            <person name="Lail K."/>
            <person name="Amirebrahimi M."/>
            <person name="Lipzen A."/>
            <person name="Pangilinan J."/>
            <person name="Andreopoulos W."/>
            <person name="Hayes R.D."/>
            <person name="Ng V."/>
            <person name="Grigoriev I.V."/>
            <person name="Jackson S.A."/>
            <person name="Sutton T.D.S."/>
            <person name="Dobson A.D.W."/>
            <person name="Rama T."/>
        </authorList>
    </citation>
    <scope>NUCLEOTIDE SEQUENCE</scope>
    <source>
        <strain evidence="7">TRa018bII</strain>
    </source>
</reference>
<proteinExistence type="inferred from homology"/>
<dbReference type="InterPro" id="IPR008927">
    <property type="entry name" value="6-PGluconate_DH-like_C_sf"/>
</dbReference>
<dbReference type="PANTHER" id="PTHR43765:SF2">
    <property type="entry name" value="2-DEHYDROPANTOATE 2-REDUCTASE"/>
    <property type="match status" value="1"/>
</dbReference>
<evidence type="ECO:0000256" key="3">
    <source>
        <dbReference type="ARBA" id="ARBA00023002"/>
    </source>
</evidence>
<evidence type="ECO:0000256" key="1">
    <source>
        <dbReference type="ARBA" id="ARBA00007870"/>
    </source>
</evidence>
<dbReference type="InterPro" id="IPR013752">
    <property type="entry name" value="KPA_reductase"/>
</dbReference>
<dbReference type="AlphaFoldDB" id="A0A9P7Y8S2"/>
<feature type="region of interest" description="Disordered" evidence="4">
    <location>
        <begin position="78"/>
        <end position="128"/>
    </location>
</feature>
<dbReference type="Pfam" id="PF02558">
    <property type="entry name" value="ApbA"/>
    <property type="match status" value="1"/>
</dbReference>
<dbReference type="OrthoDB" id="73846at2759"/>
<dbReference type="Pfam" id="PF08546">
    <property type="entry name" value="ApbA_C"/>
    <property type="match status" value="1"/>
</dbReference>
<feature type="domain" description="Ketopantoate reductase N-terminal" evidence="5">
    <location>
        <begin position="176"/>
        <end position="328"/>
    </location>
</feature>
<dbReference type="Gene3D" id="1.10.1040.10">
    <property type="entry name" value="N-(1-d-carboxylethyl)-l-norvaline Dehydrogenase, domain 2"/>
    <property type="match status" value="1"/>
</dbReference>
<evidence type="ECO:0000259" key="6">
    <source>
        <dbReference type="Pfam" id="PF08546"/>
    </source>
</evidence>
<comment type="similarity">
    <text evidence="1">Belongs to the ketopantoate reductase family.</text>
</comment>
<dbReference type="SUPFAM" id="SSF48179">
    <property type="entry name" value="6-phosphogluconate dehydrogenase C-terminal domain-like"/>
    <property type="match status" value="1"/>
</dbReference>
<evidence type="ECO:0000313" key="8">
    <source>
        <dbReference type="Proteomes" id="UP000824998"/>
    </source>
</evidence>
<evidence type="ECO:0000256" key="2">
    <source>
        <dbReference type="ARBA" id="ARBA00022857"/>
    </source>
</evidence>
<dbReference type="InterPro" id="IPR050838">
    <property type="entry name" value="Ketopantoate_reductase"/>
</dbReference>
<dbReference type="EMBL" id="MU251807">
    <property type="protein sequence ID" value="KAG9229161.1"/>
    <property type="molecule type" value="Genomic_DNA"/>
</dbReference>